<name>A0A370PPL9_ASPPH</name>
<gene>
    <name evidence="3" type="ORF">M752DRAFT_314216</name>
</gene>
<dbReference type="PANTHER" id="PTHR42059">
    <property type="entry name" value="TNT DOMAIN-CONTAINING PROTEIN"/>
    <property type="match status" value="1"/>
</dbReference>
<evidence type="ECO:0000313" key="3">
    <source>
        <dbReference type="EMBL" id="RDK44135.1"/>
    </source>
</evidence>
<evidence type="ECO:0000313" key="4">
    <source>
        <dbReference type="Proteomes" id="UP000254937"/>
    </source>
</evidence>
<sequence>MVVLARVSLLLIPLLGTLSHAIQAEDYPSTCINACDGITPDPNNSTEASFYCDYCICNNKLLGWSNFQPPENFTDMFIDWVPLGGLCPKDWLCTWANWTDNGFNANYSKLVYAPNNGFNGCPKTVTLEVGTLVDRFGTENGSYLAPAGTTYGERSIGPSSLNKYSGSTQYNYWRFNVTEEFEAQGGLILPWDSQPGGGWQWYVKGGLGPLQDAGKLELVGADTFGVNEAWEAAEPMERVYALQDE</sequence>
<protein>
    <recommendedName>
        <fullName evidence="2">TNT domain-containing protein</fullName>
    </recommendedName>
</protein>
<evidence type="ECO:0000256" key="1">
    <source>
        <dbReference type="SAM" id="SignalP"/>
    </source>
</evidence>
<dbReference type="PANTHER" id="PTHR42059:SF1">
    <property type="entry name" value="TNT DOMAIN-CONTAINING PROTEIN"/>
    <property type="match status" value="1"/>
</dbReference>
<dbReference type="EMBL" id="KZ851850">
    <property type="protein sequence ID" value="RDK44135.1"/>
    <property type="molecule type" value="Genomic_DNA"/>
</dbReference>
<keyword evidence="1" id="KW-0732">Signal</keyword>
<dbReference type="Pfam" id="PF14021">
    <property type="entry name" value="TNT"/>
    <property type="match status" value="1"/>
</dbReference>
<accession>A0A370PPL9</accession>
<dbReference type="InterPro" id="IPR025331">
    <property type="entry name" value="TNT"/>
</dbReference>
<feature type="signal peptide" evidence="1">
    <location>
        <begin position="1"/>
        <end position="24"/>
    </location>
</feature>
<feature type="domain" description="TNT" evidence="2">
    <location>
        <begin position="126"/>
        <end position="217"/>
    </location>
</feature>
<reference evidence="3 4" key="1">
    <citation type="submission" date="2018-07" db="EMBL/GenBank/DDBJ databases">
        <title>Section-level genome sequencing of Aspergillus section Nigri to investigate inter- and intra-species variation.</title>
        <authorList>
            <consortium name="DOE Joint Genome Institute"/>
            <person name="Vesth T.C."/>
            <person name="Nybo J.L."/>
            <person name="Theobald S."/>
            <person name="Frisvad J.C."/>
            <person name="Larsen T.O."/>
            <person name="Nielsen K.F."/>
            <person name="Hoof J.B."/>
            <person name="Brandl J."/>
            <person name="Salamov A."/>
            <person name="Riley R."/>
            <person name="Gladden J.M."/>
            <person name="Phatale P."/>
            <person name="Nielsen M.T."/>
            <person name="Lyhne E.K."/>
            <person name="Kogle M.E."/>
            <person name="Strasser K."/>
            <person name="McDonnell E."/>
            <person name="Barry K."/>
            <person name="Clum A."/>
            <person name="Chen C."/>
            <person name="Nolan M."/>
            <person name="Sandor L."/>
            <person name="Kuo A."/>
            <person name="Lipzen A."/>
            <person name="Hainaut M."/>
            <person name="Drula E."/>
            <person name="Tsang A."/>
            <person name="Magnuson J.K."/>
            <person name="Henrissat B."/>
            <person name="Wiebenga A."/>
            <person name="Simmons B.A."/>
            <person name="Makela M.R."/>
            <person name="De vries R.P."/>
            <person name="Grigoriev I.V."/>
            <person name="Mortensen U.H."/>
            <person name="Baker S.E."/>
            <person name="Andersen M.R."/>
        </authorList>
    </citation>
    <scope>NUCLEOTIDE SEQUENCE [LARGE SCALE GENOMIC DNA]</scope>
    <source>
        <strain evidence="3 4">ATCC 13157</strain>
    </source>
</reference>
<organism evidence="3 4">
    <name type="scientific">Aspergillus phoenicis ATCC 13157</name>
    <dbReference type="NCBI Taxonomy" id="1353007"/>
    <lineage>
        <taxon>Eukaryota</taxon>
        <taxon>Fungi</taxon>
        <taxon>Dikarya</taxon>
        <taxon>Ascomycota</taxon>
        <taxon>Pezizomycotina</taxon>
        <taxon>Eurotiomycetes</taxon>
        <taxon>Eurotiomycetidae</taxon>
        <taxon>Eurotiales</taxon>
        <taxon>Aspergillaceae</taxon>
        <taxon>Aspergillus</taxon>
    </lineage>
</organism>
<dbReference type="Proteomes" id="UP000254937">
    <property type="component" value="Unassembled WGS sequence"/>
</dbReference>
<feature type="chain" id="PRO_5016770460" description="TNT domain-containing protein" evidence="1">
    <location>
        <begin position="25"/>
        <end position="245"/>
    </location>
</feature>
<dbReference type="InterPro" id="IPR053024">
    <property type="entry name" value="Fungal_surface_NADase"/>
</dbReference>
<dbReference type="GO" id="GO:0050135">
    <property type="term" value="F:NADP+ nucleosidase activity"/>
    <property type="evidence" value="ECO:0007669"/>
    <property type="project" value="InterPro"/>
</dbReference>
<dbReference type="AlphaFoldDB" id="A0A370PPL9"/>
<proteinExistence type="predicted"/>
<keyword evidence="4" id="KW-1185">Reference proteome</keyword>
<evidence type="ECO:0000259" key="2">
    <source>
        <dbReference type="Pfam" id="PF14021"/>
    </source>
</evidence>